<reference evidence="1 2" key="1">
    <citation type="submission" date="2019-07" db="EMBL/GenBank/DDBJ databases">
        <title>WGS assembly of Gossypium tomentosum.</title>
        <authorList>
            <person name="Chen Z.J."/>
            <person name="Sreedasyam A."/>
            <person name="Ando A."/>
            <person name="Song Q."/>
            <person name="De L."/>
            <person name="Hulse-Kemp A."/>
            <person name="Ding M."/>
            <person name="Ye W."/>
            <person name="Kirkbride R."/>
            <person name="Jenkins J."/>
            <person name="Plott C."/>
            <person name="Lovell J."/>
            <person name="Lin Y.-M."/>
            <person name="Vaughn R."/>
            <person name="Liu B."/>
            <person name="Li W."/>
            <person name="Simpson S."/>
            <person name="Scheffler B."/>
            <person name="Saski C."/>
            <person name="Grover C."/>
            <person name="Hu G."/>
            <person name="Conover J."/>
            <person name="Carlson J."/>
            <person name="Shu S."/>
            <person name="Boston L."/>
            <person name="Williams M."/>
            <person name="Peterson D."/>
            <person name="Mcgee K."/>
            <person name="Jones D."/>
            <person name="Wendel J."/>
            <person name="Stelly D."/>
            <person name="Grimwood J."/>
            <person name="Schmutz J."/>
        </authorList>
    </citation>
    <scope>NUCLEOTIDE SEQUENCE [LARGE SCALE GENOMIC DNA]</scope>
    <source>
        <strain evidence="1">7179.01</strain>
    </source>
</reference>
<organism evidence="1 2">
    <name type="scientific">Gossypium tomentosum</name>
    <name type="common">Hawaiian cotton</name>
    <name type="synonym">Gossypium sandvicense</name>
    <dbReference type="NCBI Taxonomy" id="34277"/>
    <lineage>
        <taxon>Eukaryota</taxon>
        <taxon>Viridiplantae</taxon>
        <taxon>Streptophyta</taxon>
        <taxon>Embryophyta</taxon>
        <taxon>Tracheophyta</taxon>
        <taxon>Spermatophyta</taxon>
        <taxon>Magnoliopsida</taxon>
        <taxon>eudicotyledons</taxon>
        <taxon>Gunneridae</taxon>
        <taxon>Pentapetalae</taxon>
        <taxon>rosids</taxon>
        <taxon>malvids</taxon>
        <taxon>Malvales</taxon>
        <taxon>Malvaceae</taxon>
        <taxon>Malvoideae</taxon>
        <taxon>Gossypium</taxon>
    </lineage>
</organism>
<evidence type="ECO:0000313" key="2">
    <source>
        <dbReference type="Proteomes" id="UP000322667"/>
    </source>
</evidence>
<dbReference type="EMBL" id="CM017619">
    <property type="protein sequence ID" value="TYI05812.1"/>
    <property type="molecule type" value="Genomic_DNA"/>
</dbReference>
<gene>
    <name evidence="1" type="ORF">ES332_A10G115600v1</name>
</gene>
<keyword evidence="2" id="KW-1185">Reference proteome</keyword>
<dbReference type="AlphaFoldDB" id="A0A5D2NPH0"/>
<sequence>MTDITLPLMSLLKKPNSAQNWIAWTQPRTSTANFEGMCLLKWTFIFKTCPLKFLITIPVHDFFCCFSYAASKLILT</sequence>
<dbReference type="Proteomes" id="UP000322667">
    <property type="component" value="Chromosome A10"/>
</dbReference>
<protein>
    <submittedName>
        <fullName evidence="1">Uncharacterized protein</fullName>
    </submittedName>
</protein>
<evidence type="ECO:0000313" key="1">
    <source>
        <dbReference type="EMBL" id="TYI05812.1"/>
    </source>
</evidence>
<accession>A0A5D2NPH0</accession>
<name>A0A5D2NPH0_GOSTO</name>
<proteinExistence type="predicted"/>